<dbReference type="HOGENOM" id="CLU_031563_0_0_1"/>
<gene>
    <name evidence="4" type="ORF">M378DRAFT_12265</name>
</gene>
<feature type="region of interest" description="Disordered" evidence="2">
    <location>
        <begin position="455"/>
        <end position="500"/>
    </location>
</feature>
<name>A0A0C2SJ14_AMAMK</name>
<dbReference type="Gene3D" id="3.40.50.300">
    <property type="entry name" value="P-loop containing nucleotide triphosphate hydrolases"/>
    <property type="match status" value="1"/>
</dbReference>
<dbReference type="EMBL" id="KN818261">
    <property type="protein sequence ID" value="KIL63205.1"/>
    <property type="molecule type" value="Genomic_DNA"/>
</dbReference>
<keyword evidence="1" id="KW-0342">GTP-binding</keyword>
<reference evidence="4 5" key="1">
    <citation type="submission" date="2014-04" db="EMBL/GenBank/DDBJ databases">
        <title>Evolutionary Origins and Diversification of the Mycorrhizal Mutualists.</title>
        <authorList>
            <consortium name="DOE Joint Genome Institute"/>
            <consortium name="Mycorrhizal Genomics Consortium"/>
            <person name="Kohler A."/>
            <person name="Kuo A."/>
            <person name="Nagy L.G."/>
            <person name="Floudas D."/>
            <person name="Copeland A."/>
            <person name="Barry K.W."/>
            <person name="Cichocki N."/>
            <person name="Veneault-Fourrey C."/>
            <person name="LaButti K."/>
            <person name="Lindquist E.A."/>
            <person name="Lipzen A."/>
            <person name="Lundell T."/>
            <person name="Morin E."/>
            <person name="Murat C."/>
            <person name="Riley R."/>
            <person name="Ohm R."/>
            <person name="Sun H."/>
            <person name="Tunlid A."/>
            <person name="Henrissat B."/>
            <person name="Grigoriev I.V."/>
            <person name="Hibbett D.S."/>
            <person name="Martin F."/>
        </authorList>
    </citation>
    <scope>NUCLEOTIDE SEQUENCE [LARGE SCALE GENOMIC DNA]</scope>
    <source>
        <strain evidence="4 5">Koide BX008</strain>
    </source>
</reference>
<protein>
    <recommendedName>
        <fullName evidence="3">Septin-type G domain-containing protein</fullName>
    </recommendedName>
</protein>
<feature type="compositionally biased region" description="Basic and acidic residues" evidence="2">
    <location>
        <begin position="349"/>
        <end position="363"/>
    </location>
</feature>
<dbReference type="Pfam" id="PF00735">
    <property type="entry name" value="Septin"/>
    <property type="match status" value="3"/>
</dbReference>
<dbReference type="InterPro" id="IPR027417">
    <property type="entry name" value="P-loop_NTPase"/>
</dbReference>
<feature type="region of interest" description="Disordered" evidence="2">
    <location>
        <begin position="245"/>
        <end position="275"/>
    </location>
</feature>
<dbReference type="STRING" id="946122.A0A0C2SJ14"/>
<accession>A0A0C2SJ14</accession>
<keyword evidence="1" id="KW-0547">Nucleotide-binding</keyword>
<sequence length="583" mass="64284">MSMFFRRKQKKTQDSPLIRTTLSLPDINNQCIPWPEDLVDIAAIRESPSEDGLQEVVSSRGSTSTIFMTNPPSAFERRKNIIKPSGRSGQRRARIPPTFNLMVVGGKQTGKTSLLRLLLETADLSPAATADQRSAVDRFLKNSFKSTSGIQSASVEICESRFDRVMFSVIDTPGLDFQEGKELKLERQITSILKYIDTQYADTMSEESKVIRQSKGDQHVHLCIYMIDPASITTASVGRGAATKARSETTISFRNPPELIDDTSSGGNSDDTEDDMALSPADIRVIRRLAERTNVLPVIAHADSLTDDMLNAVKVAVRKALSDAGLGFGILDQSSYPPSPKASLQDLHTPAKESNGDANDHGSSEASEDEERRSRPVIKLRMPRIATKSSQVRSATARDLSQVAEDPRRPISPDATDPDSVANIRFSAHVIAKEDWSSLMPFAVIAPEAAIHRPRELNGDDGQVSGPPSALDHSEDGSGEGVPQTPLSTSTSKTVPFPQGHPEDLKGVFVRKFRWGKIDVLDPTHCDFAALRTVVLSTHMKLLKVHTKEVLYEKYRTEKLLVRRATQRISEEQTQRLFDEMGL</sequence>
<dbReference type="PANTHER" id="PTHR18884">
    <property type="entry name" value="SEPTIN"/>
    <property type="match status" value="1"/>
</dbReference>
<evidence type="ECO:0000256" key="2">
    <source>
        <dbReference type="SAM" id="MobiDB-lite"/>
    </source>
</evidence>
<evidence type="ECO:0000313" key="4">
    <source>
        <dbReference type="EMBL" id="KIL63205.1"/>
    </source>
</evidence>
<organism evidence="4 5">
    <name type="scientific">Amanita muscaria (strain Koide BX008)</name>
    <dbReference type="NCBI Taxonomy" id="946122"/>
    <lineage>
        <taxon>Eukaryota</taxon>
        <taxon>Fungi</taxon>
        <taxon>Dikarya</taxon>
        <taxon>Basidiomycota</taxon>
        <taxon>Agaricomycotina</taxon>
        <taxon>Agaricomycetes</taxon>
        <taxon>Agaricomycetidae</taxon>
        <taxon>Agaricales</taxon>
        <taxon>Pluteineae</taxon>
        <taxon>Amanitaceae</taxon>
        <taxon>Amanita</taxon>
    </lineage>
</organism>
<dbReference type="InParanoid" id="A0A0C2SJ14"/>
<dbReference type="OrthoDB" id="10261408at2759"/>
<feature type="domain" description="Septin-type G" evidence="3">
    <location>
        <begin position="95"/>
        <end position="562"/>
    </location>
</feature>
<feature type="region of interest" description="Disordered" evidence="2">
    <location>
        <begin position="335"/>
        <end position="419"/>
    </location>
</feature>
<dbReference type="GO" id="GO:0005525">
    <property type="term" value="F:GTP binding"/>
    <property type="evidence" value="ECO:0007669"/>
    <property type="project" value="UniProtKB-KW"/>
</dbReference>
<dbReference type="InterPro" id="IPR030379">
    <property type="entry name" value="G_SEPTIN_dom"/>
</dbReference>
<comment type="similarity">
    <text evidence="1">Belongs to the TRAFAC class TrmE-Era-EngA-EngB-Septin-like GTPase superfamily. Septin GTPase family.</text>
</comment>
<dbReference type="PROSITE" id="PS51719">
    <property type="entry name" value="G_SEPTIN"/>
    <property type="match status" value="1"/>
</dbReference>
<keyword evidence="5" id="KW-1185">Reference proteome</keyword>
<feature type="compositionally biased region" description="Polar residues" evidence="2">
    <location>
        <begin position="485"/>
        <end position="494"/>
    </location>
</feature>
<evidence type="ECO:0000313" key="5">
    <source>
        <dbReference type="Proteomes" id="UP000054549"/>
    </source>
</evidence>
<evidence type="ECO:0000256" key="1">
    <source>
        <dbReference type="RuleBase" id="RU004560"/>
    </source>
</evidence>
<dbReference type="SUPFAM" id="SSF52540">
    <property type="entry name" value="P-loop containing nucleoside triphosphate hydrolases"/>
    <property type="match status" value="1"/>
</dbReference>
<evidence type="ECO:0000259" key="3">
    <source>
        <dbReference type="PROSITE" id="PS51719"/>
    </source>
</evidence>
<dbReference type="Proteomes" id="UP000054549">
    <property type="component" value="Unassembled WGS sequence"/>
</dbReference>
<proteinExistence type="inferred from homology"/>
<dbReference type="AlphaFoldDB" id="A0A0C2SJ14"/>